<comment type="caution">
    <text evidence="1">The sequence shown here is derived from an EMBL/GenBank/DDBJ whole genome shotgun (WGS) entry which is preliminary data.</text>
</comment>
<gene>
    <name evidence="1" type="ORF">L3Q82_020797</name>
</gene>
<accession>A0ACB8V8F9</accession>
<evidence type="ECO:0000313" key="2">
    <source>
        <dbReference type="Proteomes" id="UP000831701"/>
    </source>
</evidence>
<protein>
    <submittedName>
        <fullName evidence="1">Uncharacterized protein</fullName>
    </submittedName>
</protein>
<dbReference type="Proteomes" id="UP000831701">
    <property type="component" value="Chromosome 24"/>
</dbReference>
<proteinExistence type="predicted"/>
<reference evidence="1" key="1">
    <citation type="submission" date="2022-04" db="EMBL/GenBank/DDBJ databases">
        <title>Jade perch genome.</title>
        <authorList>
            <person name="Chao B."/>
        </authorList>
    </citation>
    <scope>NUCLEOTIDE SEQUENCE</scope>
    <source>
        <strain evidence="1">CB-2022</strain>
    </source>
</reference>
<evidence type="ECO:0000313" key="1">
    <source>
        <dbReference type="EMBL" id="KAI3351972.1"/>
    </source>
</evidence>
<sequence length="226" mass="25668">KTRGTEDGHESTFNMKSLSSPQSSRQRSVRKVPKPLMEKRRRDRINNSLETLRLLMLEITHDKKLRNRKLKKADILDSVVDFLKKDRDVEKGQRAEEVLSGEQRPTSASQHSYHDGMRSCLLRVSHFIASKSQESGDMNTVQASLAFPEPQTRPSSPGHIHRALIRATTGDSAALPPQHLPRHHRQHGITHPYLTQTGIHCDNRELVTSTAGCTLISDPVWRPWPQ</sequence>
<feature type="non-terminal residue" evidence="1">
    <location>
        <position position="1"/>
    </location>
</feature>
<organism evidence="1 2">
    <name type="scientific">Scortum barcoo</name>
    <name type="common">barcoo grunter</name>
    <dbReference type="NCBI Taxonomy" id="214431"/>
    <lineage>
        <taxon>Eukaryota</taxon>
        <taxon>Metazoa</taxon>
        <taxon>Chordata</taxon>
        <taxon>Craniata</taxon>
        <taxon>Vertebrata</taxon>
        <taxon>Euteleostomi</taxon>
        <taxon>Actinopterygii</taxon>
        <taxon>Neopterygii</taxon>
        <taxon>Teleostei</taxon>
        <taxon>Neoteleostei</taxon>
        <taxon>Acanthomorphata</taxon>
        <taxon>Eupercaria</taxon>
        <taxon>Centrarchiformes</taxon>
        <taxon>Terapontoidei</taxon>
        <taxon>Terapontidae</taxon>
        <taxon>Scortum</taxon>
    </lineage>
</organism>
<dbReference type="EMBL" id="CM041554">
    <property type="protein sequence ID" value="KAI3351972.1"/>
    <property type="molecule type" value="Genomic_DNA"/>
</dbReference>
<name>A0ACB8V8F9_9TELE</name>
<keyword evidence="2" id="KW-1185">Reference proteome</keyword>